<comment type="caution">
    <text evidence="1">The sequence shown here is derived from an EMBL/GenBank/DDBJ whole genome shotgun (WGS) entry which is preliminary data.</text>
</comment>
<dbReference type="EMBL" id="LAZR01061985">
    <property type="protein sequence ID" value="KKK62453.1"/>
    <property type="molecule type" value="Genomic_DNA"/>
</dbReference>
<organism evidence="1">
    <name type="scientific">marine sediment metagenome</name>
    <dbReference type="NCBI Taxonomy" id="412755"/>
    <lineage>
        <taxon>unclassified sequences</taxon>
        <taxon>metagenomes</taxon>
        <taxon>ecological metagenomes</taxon>
    </lineage>
</organism>
<evidence type="ECO:0000313" key="1">
    <source>
        <dbReference type="EMBL" id="KKK62453.1"/>
    </source>
</evidence>
<reference evidence="1" key="1">
    <citation type="journal article" date="2015" name="Nature">
        <title>Complex archaea that bridge the gap between prokaryotes and eukaryotes.</title>
        <authorList>
            <person name="Spang A."/>
            <person name="Saw J.H."/>
            <person name="Jorgensen S.L."/>
            <person name="Zaremba-Niedzwiedzka K."/>
            <person name="Martijn J."/>
            <person name="Lind A.E."/>
            <person name="van Eijk R."/>
            <person name="Schleper C."/>
            <person name="Guy L."/>
            <person name="Ettema T.J."/>
        </authorList>
    </citation>
    <scope>NUCLEOTIDE SEQUENCE</scope>
</reference>
<dbReference type="AlphaFoldDB" id="A0A0F8X0M5"/>
<proteinExistence type="predicted"/>
<protein>
    <submittedName>
        <fullName evidence="1">Uncharacterized protein</fullName>
    </submittedName>
</protein>
<name>A0A0F8X0M5_9ZZZZ</name>
<gene>
    <name evidence="1" type="ORF">LCGC14_3004200</name>
</gene>
<sequence>MRVNYEIRISALEIQKIIHNKKHKTYYEETLAIEKILERLCENIMSIIDW</sequence>
<accession>A0A0F8X0M5</accession>